<feature type="compositionally biased region" description="Acidic residues" evidence="1">
    <location>
        <begin position="65"/>
        <end position="75"/>
    </location>
</feature>
<comment type="caution">
    <text evidence="2">The sequence shown here is derived from an EMBL/GenBank/DDBJ whole genome shotgun (WGS) entry which is preliminary data.</text>
</comment>
<dbReference type="Proteomes" id="UP001153365">
    <property type="component" value="Unassembled WGS sequence"/>
</dbReference>
<evidence type="ECO:0000313" key="3">
    <source>
        <dbReference type="Proteomes" id="UP001153365"/>
    </source>
</evidence>
<accession>A0AAV0ATK6</accession>
<feature type="compositionally biased region" description="Basic and acidic residues" evidence="1">
    <location>
        <begin position="37"/>
        <end position="56"/>
    </location>
</feature>
<gene>
    <name evidence="2" type="ORF">PPACK8108_LOCUS7783</name>
</gene>
<protein>
    <submittedName>
        <fullName evidence="2">Uncharacterized protein</fullName>
    </submittedName>
</protein>
<organism evidence="2 3">
    <name type="scientific">Phakopsora pachyrhizi</name>
    <name type="common">Asian soybean rust disease fungus</name>
    <dbReference type="NCBI Taxonomy" id="170000"/>
    <lineage>
        <taxon>Eukaryota</taxon>
        <taxon>Fungi</taxon>
        <taxon>Dikarya</taxon>
        <taxon>Basidiomycota</taxon>
        <taxon>Pucciniomycotina</taxon>
        <taxon>Pucciniomycetes</taxon>
        <taxon>Pucciniales</taxon>
        <taxon>Phakopsoraceae</taxon>
        <taxon>Phakopsora</taxon>
    </lineage>
</organism>
<proteinExistence type="predicted"/>
<feature type="region of interest" description="Disordered" evidence="1">
    <location>
        <begin position="37"/>
        <end position="84"/>
    </location>
</feature>
<evidence type="ECO:0000256" key="1">
    <source>
        <dbReference type="SAM" id="MobiDB-lite"/>
    </source>
</evidence>
<reference evidence="2" key="1">
    <citation type="submission" date="2022-06" db="EMBL/GenBank/DDBJ databases">
        <authorList>
            <consortium name="SYNGENTA / RWTH Aachen University"/>
        </authorList>
    </citation>
    <scope>NUCLEOTIDE SEQUENCE</scope>
</reference>
<dbReference type="EMBL" id="CALTRL010001530">
    <property type="protein sequence ID" value="CAH7672941.1"/>
    <property type="molecule type" value="Genomic_DNA"/>
</dbReference>
<keyword evidence="3" id="KW-1185">Reference proteome</keyword>
<dbReference type="AlphaFoldDB" id="A0AAV0ATK6"/>
<evidence type="ECO:0000313" key="2">
    <source>
        <dbReference type="EMBL" id="CAH7672941.1"/>
    </source>
</evidence>
<sequence length="104" mass="11782">MVFKTKVVGLRDDEDQGLSYKILKQKSTQDQALEYHQEEGKGEGVDSENPLKDVDWRASSTGNEGSEEPGLEEETTTQMQAKGKKVPRVMMVRLQQAIRVRMIN</sequence>
<name>A0AAV0ATK6_PHAPC</name>